<feature type="transmembrane region" description="Helical" evidence="10">
    <location>
        <begin position="131"/>
        <end position="148"/>
    </location>
</feature>
<keyword evidence="5 9" id="KW-0812">Transmembrane</keyword>
<keyword evidence="8 10" id="KW-0472">Membrane</keyword>
<feature type="transmembrane region" description="Helical" evidence="10">
    <location>
        <begin position="237"/>
        <end position="255"/>
    </location>
</feature>
<dbReference type="Pfam" id="PF00662">
    <property type="entry name" value="Proton_antipo_N"/>
    <property type="match status" value="1"/>
</dbReference>
<feature type="transmembrane region" description="Helical" evidence="10">
    <location>
        <begin position="872"/>
        <end position="894"/>
    </location>
</feature>
<keyword evidence="7" id="KW-0406">Ion transport</keyword>
<feature type="domain" description="NADH:quinone oxidoreductase/Mrp antiporter transmembrane" evidence="11">
    <location>
        <begin position="125"/>
        <end position="416"/>
    </location>
</feature>
<dbReference type="Proteomes" id="UP001354931">
    <property type="component" value="Unassembled WGS sequence"/>
</dbReference>
<evidence type="ECO:0000259" key="14">
    <source>
        <dbReference type="Pfam" id="PF13244"/>
    </source>
</evidence>
<feature type="transmembrane region" description="Helical" evidence="10">
    <location>
        <begin position="488"/>
        <end position="513"/>
    </location>
</feature>
<feature type="domain" description="NADH-Ubiquinone oxidoreductase (complex I) chain 5 N-terminal" evidence="12">
    <location>
        <begin position="58"/>
        <end position="99"/>
    </location>
</feature>
<dbReference type="Pfam" id="PF13244">
    <property type="entry name" value="MbhD"/>
    <property type="match status" value="1"/>
</dbReference>
<feature type="transmembrane region" description="Helical" evidence="10">
    <location>
        <begin position="74"/>
        <end position="93"/>
    </location>
</feature>
<feature type="transmembrane region" description="Helical" evidence="10">
    <location>
        <begin position="556"/>
        <end position="576"/>
    </location>
</feature>
<evidence type="ECO:0000256" key="1">
    <source>
        <dbReference type="ARBA" id="ARBA00004651"/>
    </source>
</evidence>
<feature type="transmembrane region" description="Helical" evidence="10">
    <location>
        <begin position="364"/>
        <end position="384"/>
    </location>
</feature>
<evidence type="ECO:0000259" key="11">
    <source>
        <dbReference type="Pfam" id="PF00361"/>
    </source>
</evidence>
<evidence type="ECO:0000256" key="6">
    <source>
        <dbReference type="ARBA" id="ARBA00022989"/>
    </source>
</evidence>
<evidence type="ECO:0000256" key="10">
    <source>
        <dbReference type="SAM" id="Phobius"/>
    </source>
</evidence>
<feature type="transmembrane region" description="Helical" evidence="10">
    <location>
        <begin position="596"/>
        <end position="612"/>
    </location>
</feature>
<dbReference type="InterPro" id="IPR001516">
    <property type="entry name" value="Proton_antipo_N"/>
</dbReference>
<dbReference type="InterPro" id="IPR050616">
    <property type="entry name" value="CPA3_Na-H_Antiporter_A"/>
</dbReference>
<dbReference type="Pfam" id="PF00361">
    <property type="entry name" value="Proton_antipo_M"/>
    <property type="match status" value="1"/>
</dbReference>
<sequence>MTALVLAHFVVALCAAPLIRRVGPRGFVLLALPPAAALGLALSRWGEVSDGGASEEAWWWIRDYDVEIAFRLDALSLVMVLLAAGIGALVLLYCVRYFDGGSRQLGSFGGNLLAFAGAMLGLVLADDLMTLYLFWELTTVLSFLLIGYDSEKRASRRCALQALTVTSVGGLAMFVGFLMLGHLAGTYRISHILASPPAASGTLSAALVLILCGALAKSAIWPLSMWLPNAMAAPTPVSAYLHAAAMVKAGVYLVARFAPAFSDVAPWRAVLLTLGAVTMLLGGWRALRLNDLKLVLAYGTVSQLGFLIVLAGAGSYDAALAAIAMLLGHALFKAPLFLVTGIVDHASGTRDLRRLSGVGRRLPWVAGTAVLAGASMAALPPLLGFAAKEAAFDALLHGSAGERWVLAFVVVGSALTTAYTLRFLWGAFARKPGVPDTPVHRVGAAFLAQPALLALAGLLLGPGIDWTAHLFEQYALQYPVPAHPYHLALWHGFGAALGLSVLAWAGGAALFLAREPVVRLGRRFAWPKADEVFGRTVLGLERSALQITGAVQKGSLPSYVATVLGVMFVGLLAVLATDRPWHGTPAPRLWDHPMQAGVGALTCACALMCLVVQRRMKAAVLAGLTGYGTALLYVVQGAPDLALTQFGVETVSTVVLVLVLRRLPVFFGDTQRTWRWGVSMLLALGSSVAVACAVWLATGARTAEPAGAALIKETAHHGLKDVVATILVDFRAWDTMGESAVLAVAVLGVTSLLYVHRRQGRATAPPPRLPGGVTAWSLATSRLKVPDKYQQGAPERSWLVAGDTLAPEHRSVVFEVVARLVFHPILMLSVYLLLCAENLPGGGFVGGLVAGVALTIRYLAGGRHELAVAAPVHPGFFTGLGLTLSTTVALVGLADGTVLHGWTWHGHLPLIGDWHASTAVLFDLGVYLLVLGVVLDVVRALGSKIDQQTEYRASLALAGEAQNS</sequence>
<evidence type="ECO:0000256" key="5">
    <source>
        <dbReference type="ARBA" id="ARBA00022692"/>
    </source>
</evidence>
<feature type="transmembrane region" description="Helical" evidence="10">
    <location>
        <begin position="914"/>
        <end position="938"/>
    </location>
</feature>
<keyword evidence="4" id="KW-1003">Cell membrane</keyword>
<feature type="transmembrane region" description="Helical" evidence="10">
    <location>
        <begin position="619"/>
        <end position="636"/>
    </location>
</feature>
<evidence type="ECO:0000259" key="13">
    <source>
        <dbReference type="Pfam" id="PF04039"/>
    </source>
</evidence>
<feature type="transmembrane region" description="Helical" evidence="10">
    <location>
        <begin position="642"/>
        <end position="661"/>
    </location>
</feature>
<dbReference type="PANTHER" id="PTHR43373">
    <property type="entry name" value="NA(+)/H(+) ANTIPORTER SUBUNIT"/>
    <property type="match status" value="1"/>
</dbReference>
<dbReference type="InterPro" id="IPR001750">
    <property type="entry name" value="ND/Mrp_TM"/>
</dbReference>
<dbReference type="Pfam" id="PF04039">
    <property type="entry name" value="MnhB"/>
    <property type="match status" value="1"/>
</dbReference>
<evidence type="ECO:0000256" key="2">
    <source>
        <dbReference type="ARBA" id="ARBA00022448"/>
    </source>
</evidence>
<organism evidence="16 17">
    <name type="scientific">Streptomyces endophyticus</name>
    <dbReference type="NCBI Taxonomy" id="714166"/>
    <lineage>
        <taxon>Bacteria</taxon>
        <taxon>Bacillati</taxon>
        <taxon>Actinomycetota</taxon>
        <taxon>Actinomycetes</taxon>
        <taxon>Kitasatosporales</taxon>
        <taxon>Streptomycetaceae</taxon>
        <taxon>Streptomyces</taxon>
    </lineage>
</organism>
<comment type="subcellular location">
    <subcellularLocation>
        <location evidence="1">Cell membrane</location>
        <topology evidence="1">Multi-pass membrane protein</topology>
    </subcellularLocation>
    <subcellularLocation>
        <location evidence="9">Membrane</location>
        <topology evidence="9">Multi-pass membrane protein</topology>
    </subcellularLocation>
</comment>
<feature type="domain" description="MrpA C-terminal/MbhE" evidence="15">
    <location>
        <begin position="680"/>
        <end position="759"/>
    </location>
</feature>
<keyword evidence="2" id="KW-0813">Transport</keyword>
<feature type="transmembrane region" description="Helical" evidence="10">
    <location>
        <begin position="840"/>
        <end position="860"/>
    </location>
</feature>
<evidence type="ECO:0000313" key="17">
    <source>
        <dbReference type="Proteomes" id="UP001354931"/>
    </source>
</evidence>
<name>A0ABU6FEN2_9ACTN</name>
<feature type="transmembrane region" description="Helical" evidence="10">
    <location>
        <begin position="739"/>
        <end position="755"/>
    </location>
</feature>
<evidence type="ECO:0000313" key="16">
    <source>
        <dbReference type="EMBL" id="MEB8342505.1"/>
    </source>
</evidence>
<comment type="caution">
    <text evidence="16">The sequence shown here is derived from an EMBL/GenBank/DDBJ whole genome shotgun (WGS) entry which is preliminary data.</text>
</comment>
<keyword evidence="3" id="KW-0050">Antiport</keyword>
<feature type="transmembrane region" description="Helical" evidence="10">
    <location>
        <begin position="446"/>
        <end position="468"/>
    </location>
</feature>
<gene>
    <name evidence="16" type="ORF">OKJ99_33925</name>
</gene>
<dbReference type="RefSeq" id="WP_326022003.1">
    <property type="nucleotide sequence ID" value="NZ_JAOZYC010000164.1"/>
</dbReference>
<feature type="transmembrane region" description="Helical" evidence="10">
    <location>
        <begin position="673"/>
        <end position="697"/>
    </location>
</feature>
<feature type="transmembrane region" description="Helical" evidence="10">
    <location>
        <begin position="816"/>
        <end position="834"/>
    </location>
</feature>
<evidence type="ECO:0000259" key="12">
    <source>
        <dbReference type="Pfam" id="PF00662"/>
    </source>
</evidence>
<dbReference type="Pfam" id="PF20501">
    <property type="entry name" value="MbhE"/>
    <property type="match status" value="1"/>
</dbReference>
<feature type="transmembrane region" description="Helical" evidence="10">
    <location>
        <begin position="404"/>
        <end position="425"/>
    </location>
</feature>
<dbReference type="EMBL" id="JAOZYC010000164">
    <property type="protein sequence ID" value="MEB8342505.1"/>
    <property type="molecule type" value="Genomic_DNA"/>
</dbReference>
<reference evidence="16 17" key="1">
    <citation type="submission" date="2022-10" db="EMBL/GenBank/DDBJ databases">
        <authorList>
            <person name="Xie J."/>
            <person name="Shen N."/>
        </authorList>
    </citation>
    <scope>NUCLEOTIDE SEQUENCE [LARGE SCALE GENOMIC DNA]</scope>
    <source>
        <strain evidence="16 17">YIM65594</strain>
    </source>
</reference>
<proteinExistence type="predicted"/>
<dbReference type="NCBIfam" id="NF009284">
    <property type="entry name" value="PRK12644.1"/>
    <property type="match status" value="1"/>
</dbReference>
<dbReference type="PRINTS" id="PR01434">
    <property type="entry name" value="NADHDHGNASE5"/>
</dbReference>
<dbReference type="InterPro" id="IPR046806">
    <property type="entry name" value="MrpA_C/MbhE"/>
</dbReference>
<dbReference type="PANTHER" id="PTHR43373:SF1">
    <property type="entry name" value="NA(+)_H(+) ANTIPORTER SUBUNIT A"/>
    <property type="match status" value="1"/>
</dbReference>
<feature type="transmembrane region" description="Helical" evidence="10">
    <location>
        <begin position="197"/>
        <end position="216"/>
    </location>
</feature>
<evidence type="ECO:0000259" key="15">
    <source>
        <dbReference type="Pfam" id="PF20501"/>
    </source>
</evidence>
<evidence type="ECO:0000256" key="4">
    <source>
        <dbReference type="ARBA" id="ARBA00022475"/>
    </source>
</evidence>
<feature type="transmembrane region" description="Helical" evidence="10">
    <location>
        <begin position="160"/>
        <end position="185"/>
    </location>
</feature>
<feature type="domain" description="MrpA C-terminal/MbhD" evidence="14">
    <location>
        <begin position="601"/>
        <end position="664"/>
    </location>
</feature>
<keyword evidence="6 10" id="KW-1133">Transmembrane helix</keyword>
<feature type="transmembrane region" description="Helical" evidence="10">
    <location>
        <begin position="105"/>
        <end position="125"/>
    </location>
</feature>
<feature type="transmembrane region" description="Helical" evidence="10">
    <location>
        <begin position="319"/>
        <end position="343"/>
    </location>
</feature>
<dbReference type="InterPro" id="IPR025383">
    <property type="entry name" value="MrpA_C/MbhD"/>
</dbReference>
<feature type="transmembrane region" description="Helical" evidence="10">
    <location>
        <begin position="294"/>
        <end position="313"/>
    </location>
</feature>
<dbReference type="InterPro" id="IPR007182">
    <property type="entry name" value="MnhB"/>
</dbReference>
<evidence type="ECO:0000256" key="9">
    <source>
        <dbReference type="RuleBase" id="RU000320"/>
    </source>
</evidence>
<evidence type="ECO:0000256" key="8">
    <source>
        <dbReference type="ARBA" id="ARBA00023136"/>
    </source>
</evidence>
<evidence type="ECO:0000256" key="3">
    <source>
        <dbReference type="ARBA" id="ARBA00022449"/>
    </source>
</evidence>
<evidence type="ECO:0000256" key="7">
    <source>
        <dbReference type="ARBA" id="ARBA00023065"/>
    </source>
</evidence>
<accession>A0ABU6FEN2</accession>
<keyword evidence="17" id="KW-1185">Reference proteome</keyword>
<feature type="transmembrane region" description="Helical" evidence="10">
    <location>
        <begin position="267"/>
        <end position="287"/>
    </location>
</feature>
<feature type="domain" description="Na+/H+ antiporter MnhB subunit-related protein" evidence="13">
    <location>
        <begin position="813"/>
        <end position="935"/>
    </location>
</feature>
<protein>
    <submittedName>
        <fullName evidence="16">Na+/H+ antiporter subunit A</fullName>
    </submittedName>
</protein>